<dbReference type="InterPro" id="IPR019787">
    <property type="entry name" value="Znf_PHD-finger"/>
</dbReference>
<evidence type="ECO:0000259" key="9">
    <source>
        <dbReference type="PROSITE" id="PS50016"/>
    </source>
</evidence>
<evidence type="ECO:0000256" key="8">
    <source>
        <dbReference type="SAM" id="MobiDB-lite"/>
    </source>
</evidence>
<feature type="region of interest" description="Disordered" evidence="8">
    <location>
        <begin position="1080"/>
        <end position="1240"/>
    </location>
</feature>
<dbReference type="EMBL" id="JAGHQL010000097">
    <property type="protein sequence ID" value="KAH0538757.1"/>
    <property type="molecule type" value="Genomic_DNA"/>
</dbReference>
<evidence type="ECO:0000313" key="11">
    <source>
        <dbReference type="EMBL" id="KAH0538757.1"/>
    </source>
</evidence>
<dbReference type="InterPro" id="IPR011011">
    <property type="entry name" value="Znf_FYVE_PHD"/>
</dbReference>
<dbReference type="CDD" id="cd15670">
    <property type="entry name" value="ePHD_BRPF"/>
    <property type="match status" value="1"/>
</dbReference>
<comment type="subcellular location">
    <subcellularLocation>
        <location evidence="1">Nucleus</location>
    </subcellularLocation>
</comment>
<dbReference type="Pfam" id="PF13832">
    <property type="entry name" value="zf-HC5HC2H_2"/>
    <property type="match status" value="1"/>
</dbReference>
<dbReference type="AlphaFoldDB" id="A0A9P8L2H6"/>
<protein>
    <recommendedName>
        <fullName evidence="13">Peregrin</fullName>
    </recommendedName>
</protein>
<keyword evidence="4 7" id="KW-0863">Zinc-finger</keyword>
<dbReference type="FunFam" id="3.30.40.10:FF:000007">
    <property type="entry name" value="Bromodomain containing 1, isoform CRA_b"/>
    <property type="match status" value="1"/>
</dbReference>
<dbReference type="Pfam" id="PF13831">
    <property type="entry name" value="PHD_2"/>
    <property type="match status" value="1"/>
</dbReference>
<dbReference type="PROSITE" id="PS50016">
    <property type="entry name" value="ZF_PHD_2"/>
    <property type="match status" value="1"/>
</dbReference>
<dbReference type="Proteomes" id="UP000698800">
    <property type="component" value="Unassembled WGS sequence"/>
</dbReference>
<dbReference type="SUPFAM" id="SSF57903">
    <property type="entry name" value="FYVE/PHD zinc finger"/>
    <property type="match status" value="1"/>
</dbReference>
<keyword evidence="3" id="KW-0677">Repeat</keyword>
<feature type="compositionally biased region" description="Basic and acidic residues" evidence="8">
    <location>
        <begin position="1166"/>
        <end position="1181"/>
    </location>
</feature>
<keyword evidence="6" id="KW-0539">Nucleus</keyword>
<dbReference type="InterPro" id="IPR019786">
    <property type="entry name" value="Zinc_finger_PHD-type_CS"/>
</dbReference>
<feature type="region of interest" description="Disordered" evidence="8">
    <location>
        <begin position="1"/>
        <end position="98"/>
    </location>
</feature>
<dbReference type="FunFam" id="3.30.40.10:FF:000008">
    <property type="entry name" value="Bromodomain containing 1, isoform CRA_a"/>
    <property type="match status" value="1"/>
</dbReference>
<dbReference type="PANTHER" id="PTHR13793">
    <property type="entry name" value="PHD FINGER PROTEINS"/>
    <property type="match status" value="1"/>
</dbReference>
<evidence type="ECO:0000256" key="7">
    <source>
        <dbReference type="PROSITE-ProRule" id="PRU00146"/>
    </source>
</evidence>
<dbReference type="GO" id="GO:0008270">
    <property type="term" value="F:zinc ion binding"/>
    <property type="evidence" value="ECO:0007669"/>
    <property type="project" value="UniProtKB-KW"/>
</dbReference>
<feature type="region of interest" description="Disordered" evidence="8">
    <location>
        <begin position="417"/>
        <end position="454"/>
    </location>
</feature>
<comment type="caution">
    <text evidence="11">The sequence shown here is derived from an EMBL/GenBank/DDBJ whole genome shotgun (WGS) entry which is preliminary data.</text>
</comment>
<name>A0A9P8L2H6_9PEZI</name>
<gene>
    <name evidence="11" type="ORF">FGG08_004645</name>
</gene>
<dbReference type="InterPro" id="IPR050701">
    <property type="entry name" value="Histone_Mod_Regulator"/>
</dbReference>
<dbReference type="CDD" id="cd15492">
    <property type="entry name" value="PHD_BRPF_JADE_like"/>
    <property type="match status" value="1"/>
</dbReference>
<feature type="compositionally biased region" description="Basic residues" evidence="8">
    <location>
        <begin position="7"/>
        <end position="24"/>
    </location>
</feature>
<dbReference type="PROSITE" id="PS51805">
    <property type="entry name" value="EPHD"/>
    <property type="match status" value="1"/>
</dbReference>
<dbReference type="GO" id="GO:0005634">
    <property type="term" value="C:nucleus"/>
    <property type="evidence" value="ECO:0007669"/>
    <property type="project" value="UniProtKB-SubCell"/>
</dbReference>
<organism evidence="11 12">
    <name type="scientific">Glutinoglossum americanum</name>
    <dbReference type="NCBI Taxonomy" id="1670608"/>
    <lineage>
        <taxon>Eukaryota</taxon>
        <taxon>Fungi</taxon>
        <taxon>Dikarya</taxon>
        <taxon>Ascomycota</taxon>
        <taxon>Pezizomycotina</taxon>
        <taxon>Geoglossomycetes</taxon>
        <taxon>Geoglossales</taxon>
        <taxon>Geoglossaceae</taxon>
        <taxon>Glutinoglossum</taxon>
    </lineage>
</organism>
<dbReference type="InterPro" id="IPR034732">
    <property type="entry name" value="EPHD"/>
</dbReference>
<reference evidence="11" key="1">
    <citation type="submission" date="2021-03" db="EMBL/GenBank/DDBJ databases">
        <title>Comparative genomics and phylogenomic investigation of the class Geoglossomycetes provide insights into ecological specialization and systematics.</title>
        <authorList>
            <person name="Melie T."/>
            <person name="Pirro S."/>
            <person name="Miller A.N."/>
            <person name="Quandt A."/>
        </authorList>
    </citation>
    <scope>NUCLEOTIDE SEQUENCE</scope>
    <source>
        <strain evidence="11">GBOQ0MN5Z8</strain>
    </source>
</reference>
<dbReference type="InterPro" id="IPR001965">
    <property type="entry name" value="Znf_PHD"/>
</dbReference>
<evidence type="ECO:0000256" key="4">
    <source>
        <dbReference type="ARBA" id="ARBA00022771"/>
    </source>
</evidence>
<evidence type="ECO:0000256" key="1">
    <source>
        <dbReference type="ARBA" id="ARBA00004123"/>
    </source>
</evidence>
<dbReference type="InterPro" id="IPR019542">
    <property type="entry name" value="Enhancer_polycomb-like_N"/>
</dbReference>
<evidence type="ECO:0000259" key="10">
    <source>
        <dbReference type="PROSITE" id="PS51805"/>
    </source>
</evidence>
<evidence type="ECO:0000256" key="3">
    <source>
        <dbReference type="ARBA" id="ARBA00022737"/>
    </source>
</evidence>
<feature type="region of interest" description="Disordered" evidence="8">
    <location>
        <begin position="668"/>
        <end position="707"/>
    </location>
</feature>
<dbReference type="GO" id="GO:0006357">
    <property type="term" value="P:regulation of transcription by RNA polymerase II"/>
    <property type="evidence" value="ECO:0007669"/>
    <property type="project" value="TreeGrafter"/>
</dbReference>
<proteinExistence type="predicted"/>
<evidence type="ECO:0000256" key="6">
    <source>
        <dbReference type="ARBA" id="ARBA00023242"/>
    </source>
</evidence>
<evidence type="ECO:0000256" key="2">
    <source>
        <dbReference type="ARBA" id="ARBA00022723"/>
    </source>
</evidence>
<sequence>MAPSPSTHRRPFNTRGRGRGRPPRARPSSSSGSHLALSNGIPTTPLDKPKKRRYIPGGPGGGGRYVDEDGNETPVGGTGPGGYAYTGPRGRAGRDLANGLTPVRVGSRRREKLVTRPRYSSAAAAAAAAVQGDGYKPREERGWEEFHPQLEIEAPLIVFCSDEVDGVTSTGINLNGESSASADDVNRQKATTNGINGGTRTPNGDTIGLSPTPAMMNGANGHALTPPANSELVLPSSIEVSSVTPIKRRPGRPPRRPESIIGVQLASPGPKIIPPPGPNPNERLTLPKPSFRATDSFSLYEQKAAGQQRYVDRTMSNVGYQESDEYIRLENRLIRVAEGAIEEDLDLAPGATSDGETNKALGGGGVGRVEYDMDEQDDKWLTAYNANRKLMDVEPITREIFEITMTKVEKEWHALEKRIPKPNPKPPQTHRPRSSSAAAVNGETAGGGTGEEQDSKCAICDDGDCENTNAIVFCDGCDLAVHQECYGVPFIPEGQWLCRKCQLIGRGTPTCIFCPNTDGAFKQTNSSRWSHLLCAIWIPEVTLGNTIFMEPVMDVEKVPKQRWKLTCYICRQKMGACVQCGNKNCFIAFHVTCARRARLFLKMKSAHGGPANLDPAALKAYCDKHVPLEWRRENDVDAATMDAQDFYHHTMRGRLWADSQQSALAISAPQNTSTSDHGDETTLQAGPRISLSLGGNKRKRTQPPKTVWKLPSGAPVIPLVVYNSVESSLQRFTIRKRKEYAAEACKYWTLKREARRGAALLKRLQLQMETFSSMEITRRNFTGMGAAGRLKLQRRIEFALKLRQDVERVRLLCDEVKKREREKLKESEILRDVIDTVYLPIAPLLWPIMEKAQALDGKGLFREGFNKLRAKLDKRYYVSVSKFSRDFYAVFASISGFNPAEATAGHGPQTNGSLPPKVLLADQKEGRKIAGRILRAVKPLLAEAKRKELELGGQPYEKELEELDSKLNNSLLLRRNSMAASLCEDGSDDGLAMRDVSAGSVVELEGEVKVDDTEDVEMGGVVLEMEIDVHDEDAPGEDVDDDNYFLTLPASDPMDVDNTNGQPTMEGIRLFEDQNTQFSQVLPKDEPEQNGLGITTRNKELERGAKNGGGAPTIELAGHQERDASYPQQPVPPTPPSSSEDEASAPLSNGGIPWYMKPFDPSGTTIHEERWTGREVLRGMSEELSEIDDDELRGLVDNDPDGSGQEVDGNIQASVPDTAAPSRKKVGKRAKGGRRSRSYR</sequence>
<keyword evidence="12" id="KW-1185">Reference proteome</keyword>
<feature type="compositionally biased region" description="Basic residues" evidence="8">
    <location>
        <begin position="1222"/>
        <end position="1240"/>
    </location>
</feature>
<evidence type="ECO:0000256" key="5">
    <source>
        <dbReference type="ARBA" id="ARBA00022833"/>
    </source>
</evidence>
<dbReference type="OrthoDB" id="20839at2759"/>
<dbReference type="Gene3D" id="3.30.40.10">
    <property type="entry name" value="Zinc/RING finger domain, C3HC4 (zinc finger)"/>
    <property type="match status" value="2"/>
</dbReference>
<keyword evidence="5" id="KW-0862">Zinc</keyword>
<feature type="domain" description="PHD-type" evidence="9">
    <location>
        <begin position="454"/>
        <end position="504"/>
    </location>
</feature>
<evidence type="ECO:0008006" key="13">
    <source>
        <dbReference type="Google" id="ProtNLM"/>
    </source>
</evidence>
<dbReference type="SMART" id="SM00249">
    <property type="entry name" value="PHD"/>
    <property type="match status" value="2"/>
</dbReference>
<dbReference type="PANTHER" id="PTHR13793:SF107">
    <property type="entry name" value="BROMODOMAIN-CONTAINING PROTEIN HOMOLOG"/>
    <property type="match status" value="1"/>
</dbReference>
<evidence type="ECO:0000313" key="12">
    <source>
        <dbReference type="Proteomes" id="UP000698800"/>
    </source>
</evidence>
<accession>A0A9P8L2H6</accession>
<dbReference type="Pfam" id="PF10513">
    <property type="entry name" value="EPL1"/>
    <property type="match status" value="1"/>
</dbReference>
<keyword evidence="2" id="KW-0479">Metal-binding</keyword>
<dbReference type="PROSITE" id="PS01359">
    <property type="entry name" value="ZF_PHD_1"/>
    <property type="match status" value="1"/>
</dbReference>
<feature type="domain" description="PHD-type" evidence="10">
    <location>
        <begin position="508"/>
        <end position="626"/>
    </location>
</feature>
<dbReference type="InterPro" id="IPR013083">
    <property type="entry name" value="Znf_RING/FYVE/PHD"/>
</dbReference>
<feature type="region of interest" description="Disordered" evidence="8">
    <location>
        <begin position="347"/>
        <end position="369"/>
    </location>
</feature>